<evidence type="ECO:0000256" key="4">
    <source>
        <dbReference type="ARBA" id="ARBA00023163"/>
    </source>
</evidence>
<dbReference type="InterPro" id="IPR000847">
    <property type="entry name" value="LysR_HTH_N"/>
</dbReference>
<dbReference type="InterPro" id="IPR050176">
    <property type="entry name" value="LTTR"/>
</dbReference>
<organism evidence="6 8">
    <name type="scientific">Roseomonas gilardii</name>
    <dbReference type="NCBI Taxonomy" id="257708"/>
    <lineage>
        <taxon>Bacteria</taxon>
        <taxon>Pseudomonadati</taxon>
        <taxon>Pseudomonadota</taxon>
        <taxon>Alphaproteobacteria</taxon>
        <taxon>Acetobacterales</taxon>
        <taxon>Roseomonadaceae</taxon>
        <taxon>Roseomonas</taxon>
    </lineage>
</organism>
<dbReference type="PRINTS" id="PR00039">
    <property type="entry name" value="HTHLYSR"/>
</dbReference>
<evidence type="ECO:0000313" key="7">
    <source>
        <dbReference type="EMBL" id="MDT8330775.1"/>
    </source>
</evidence>
<evidence type="ECO:0000313" key="8">
    <source>
        <dbReference type="Proteomes" id="UP000185494"/>
    </source>
</evidence>
<gene>
    <name evidence="6" type="ORF">RGI145_15850</name>
    <name evidence="7" type="ORF">RQ831_06900</name>
</gene>
<dbReference type="InterPro" id="IPR036388">
    <property type="entry name" value="WH-like_DNA-bd_sf"/>
</dbReference>
<feature type="domain" description="HTH lysR-type" evidence="5">
    <location>
        <begin position="6"/>
        <end position="63"/>
    </location>
</feature>
<keyword evidence="2" id="KW-0805">Transcription regulation</keyword>
<sequence length="286" mass="30942">MTQAPFDPLLLRTFLAVAETRHFTAAGQRLGLSQSTVSQHIRRLEEQAGRPLLLRDTHSVTLTTDGEAMRGFATTILEAHARAAAFFAGTELRGRLRFGTSEDLVSSRLPEILREFVRSNPAVDLDLTVGLSALLYDRLDAGELDLICAKRRPGERRGRPVWRERLAWIGTAGTVLDPEEPLPLVAYPNRSITRALALEALERSGRRWRMSCSSGSLSGLTAAVLAGLGVTAQSRLLLGGALVEVPGPELDEVEFVVTGRSERLHGAAAALADLLLLNAARLQPAA</sequence>
<dbReference type="Proteomes" id="UP001258945">
    <property type="component" value="Unassembled WGS sequence"/>
</dbReference>
<proteinExistence type="inferred from homology"/>
<evidence type="ECO:0000259" key="5">
    <source>
        <dbReference type="PROSITE" id="PS50931"/>
    </source>
</evidence>
<comment type="similarity">
    <text evidence="1">Belongs to the LysR transcriptional regulatory family.</text>
</comment>
<evidence type="ECO:0000256" key="3">
    <source>
        <dbReference type="ARBA" id="ARBA00023125"/>
    </source>
</evidence>
<reference evidence="6 8" key="1">
    <citation type="submission" date="2016-05" db="EMBL/GenBank/DDBJ databases">
        <title>Complete Genome and Methylome Analysis of Psychrotrophic Bacterial Isolates from Antarctic Lake Untersee.</title>
        <authorList>
            <person name="Fomenkov A."/>
            <person name="Akimov V.N."/>
            <person name="Vasilyeva L.V."/>
            <person name="Andersen D."/>
            <person name="Vincze T."/>
            <person name="Roberts R.J."/>
        </authorList>
    </citation>
    <scope>NUCLEOTIDE SEQUENCE [LARGE SCALE GENOMIC DNA]</scope>
    <source>
        <strain evidence="6 8">U14-5</strain>
    </source>
</reference>
<dbReference type="InterPro" id="IPR036390">
    <property type="entry name" value="WH_DNA-bd_sf"/>
</dbReference>
<dbReference type="RefSeq" id="WP_075799128.1">
    <property type="nucleotide sequence ID" value="NZ_CP015583.1"/>
</dbReference>
<dbReference type="PROSITE" id="PS50931">
    <property type="entry name" value="HTH_LYSR"/>
    <property type="match status" value="1"/>
</dbReference>
<dbReference type="eggNOG" id="COG0583">
    <property type="taxonomic scope" value="Bacteria"/>
</dbReference>
<dbReference type="AlphaFoldDB" id="A0A1L7AHZ9"/>
<keyword evidence="9" id="KW-1185">Reference proteome</keyword>
<name>A0A1L7AHZ9_9PROT</name>
<evidence type="ECO:0000313" key="6">
    <source>
        <dbReference type="EMBL" id="APT58361.1"/>
    </source>
</evidence>
<dbReference type="Gene3D" id="1.10.10.10">
    <property type="entry name" value="Winged helix-like DNA-binding domain superfamily/Winged helix DNA-binding domain"/>
    <property type="match status" value="1"/>
</dbReference>
<dbReference type="GO" id="GO:0003700">
    <property type="term" value="F:DNA-binding transcription factor activity"/>
    <property type="evidence" value="ECO:0007669"/>
    <property type="project" value="InterPro"/>
</dbReference>
<keyword evidence="4" id="KW-0804">Transcription</keyword>
<dbReference type="Pfam" id="PF00126">
    <property type="entry name" value="HTH_1"/>
    <property type="match status" value="1"/>
</dbReference>
<dbReference type="SUPFAM" id="SSF46785">
    <property type="entry name" value="Winged helix' DNA-binding domain"/>
    <property type="match status" value="1"/>
</dbReference>
<dbReference type="KEGG" id="rgi:RGI145_15850"/>
<dbReference type="STRING" id="257708.RGI145_15850"/>
<dbReference type="SUPFAM" id="SSF53850">
    <property type="entry name" value="Periplasmic binding protein-like II"/>
    <property type="match status" value="1"/>
</dbReference>
<evidence type="ECO:0000256" key="1">
    <source>
        <dbReference type="ARBA" id="ARBA00009437"/>
    </source>
</evidence>
<evidence type="ECO:0000313" key="9">
    <source>
        <dbReference type="Proteomes" id="UP001258945"/>
    </source>
</evidence>
<dbReference type="EMBL" id="CP015583">
    <property type="protein sequence ID" value="APT58361.1"/>
    <property type="molecule type" value="Genomic_DNA"/>
</dbReference>
<dbReference type="PANTHER" id="PTHR30579">
    <property type="entry name" value="TRANSCRIPTIONAL REGULATOR"/>
    <property type="match status" value="1"/>
</dbReference>
<dbReference type="PANTHER" id="PTHR30579:SF7">
    <property type="entry name" value="HTH-TYPE TRANSCRIPTIONAL REGULATOR LRHA-RELATED"/>
    <property type="match status" value="1"/>
</dbReference>
<protein>
    <submittedName>
        <fullName evidence="6">LysR family transcriptional regulator</fullName>
    </submittedName>
    <submittedName>
        <fullName evidence="7">LysR substrate-binding domain-containing protein</fullName>
    </submittedName>
</protein>
<dbReference type="FunFam" id="1.10.10.10:FF:000001">
    <property type="entry name" value="LysR family transcriptional regulator"/>
    <property type="match status" value="1"/>
</dbReference>
<dbReference type="Pfam" id="PF03466">
    <property type="entry name" value="LysR_substrate"/>
    <property type="match status" value="1"/>
</dbReference>
<dbReference type="InterPro" id="IPR005119">
    <property type="entry name" value="LysR_subst-bd"/>
</dbReference>
<evidence type="ECO:0000256" key="2">
    <source>
        <dbReference type="ARBA" id="ARBA00023015"/>
    </source>
</evidence>
<dbReference type="EMBL" id="JAVVDO010000007">
    <property type="protein sequence ID" value="MDT8330775.1"/>
    <property type="molecule type" value="Genomic_DNA"/>
</dbReference>
<keyword evidence="3" id="KW-0238">DNA-binding</keyword>
<dbReference type="Gene3D" id="3.40.190.10">
    <property type="entry name" value="Periplasmic binding protein-like II"/>
    <property type="match status" value="2"/>
</dbReference>
<accession>A0A1L7AHZ9</accession>
<reference evidence="7" key="3">
    <citation type="submission" date="2023-09" db="EMBL/GenBank/DDBJ databases">
        <authorList>
            <person name="Schober I."/>
            <person name="Bunk B."/>
        </authorList>
    </citation>
    <scope>NUCLEOTIDE SEQUENCE</scope>
    <source>
        <strain evidence="7">DSM 103800</strain>
    </source>
</reference>
<dbReference type="Proteomes" id="UP000185494">
    <property type="component" value="Chromosome 1"/>
</dbReference>
<reference evidence="7 9" key="2">
    <citation type="journal article" date="2019" name="Microb. Pathog.">
        <title>Comparison of VITEK 2, MALDI-TOF MS, 16S rRNA gene sequencing, and whole-genome sequencing for identification of Roseomonas mucosa.</title>
        <authorList>
            <person name="Rudolph W.W."/>
            <person name="Gunzer F."/>
            <person name="Trauth M."/>
            <person name="Bunk B."/>
            <person name="Bigge R."/>
            <person name="Schrottner P."/>
        </authorList>
    </citation>
    <scope>NUCLEOTIDE SEQUENCE [LARGE SCALE GENOMIC DNA]</scope>
    <source>
        <strain evidence="7 9">DSM 103800</strain>
    </source>
</reference>
<dbReference type="GO" id="GO:0003677">
    <property type="term" value="F:DNA binding"/>
    <property type="evidence" value="ECO:0007669"/>
    <property type="project" value="UniProtKB-KW"/>
</dbReference>